<protein>
    <submittedName>
        <fullName evidence="2">Uncharacterized protein</fullName>
    </submittedName>
</protein>
<gene>
    <name evidence="2" type="ORF">URODEC1_LOCUS15771</name>
</gene>
<dbReference type="Proteomes" id="UP001497457">
    <property type="component" value="Chromosome 13rd"/>
</dbReference>
<evidence type="ECO:0000313" key="3">
    <source>
        <dbReference type="Proteomes" id="UP001497457"/>
    </source>
</evidence>
<evidence type="ECO:0000313" key="2">
    <source>
        <dbReference type="EMBL" id="CAL4912695.1"/>
    </source>
</evidence>
<keyword evidence="3" id="KW-1185">Reference proteome</keyword>
<dbReference type="EMBL" id="OZ075123">
    <property type="protein sequence ID" value="CAL4912695.1"/>
    <property type="molecule type" value="Genomic_DNA"/>
</dbReference>
<accession>A0ABC8WP91</accession>
<sequence>MLDSVLPALGFLRLLLLQRESVAVRASNLTPKNTVGKGTGEALAAAPAQTAKVPTLFSF</sequence>
<reference evidence="2" key="1">
    <citation type="submission" date="2024-10" db="EMBL/GenBank/DDBJ databases">
        <authorList>
            <person name="Ryan C."/>
        </authorList>
    </citation>
    <scope>NUCLEOTIDE SEQUENCE [LARGE SCALE GENOMIC DNA]</scope>
</reference>
<feature type="chain" id="PRO_5044766626" evidence="1">
    <location>
        <begin position="24"/>
        <end position="59"/>
    </location>
</feature>
<evidence type="ECO:0000256" key="1">
    <source>
        <dbReference type="SAM" id="SignalP"/>
    </source>
</evidence>
<name>A0ABC8WP91_9POAL</name>
<keyword evidence="1" id="KW-0732">Signal</keyword>
<organism evidence="2 3">
    <name type="scientific">Urochloa decumbens</name>
    <dbReference type="NCBI Taxonomy" id="240449"/>
    <lineage>
        <taxon>Eukaryota</taxon>
        <taxon>Viridiplantae</taxon>
        <taxon>Streptophyta</taxon>
        <taxon>Embryophyta</taxon>
        <taxon>Tracheophyta</taxon>
        <taxon>Spermatophyta</taxon>
        <taxon>Magnoliopsida</taxon>
        <taxon>Liliopsida</taxon>
        <taxon>Poales</taxon>
        <taxon>Poaceae</taxon>
        <taxon>PACMAD clade</taxon>
        <taxon>Panicoideae</taxon>
        <taxon>Panicodae</taxon>
        <taxon>Paniceae</taxon>
        <taxon>Melinidinae</taxon>
        <taxon>Urochloa</taxon>
    </lineage>
</organism>
<proteinExistence type="predicted"/>
<feature type="signal peptide" evidence="1">
    <location>
        <begin position="1"/>
        <end position="23"/>
    </location>
</feature>
<dbReference type="AlphaFoldDB" id="A0ABC8WP91"/>